<feature type="domain" description="GS catalytic" evidence="8">
    <location>
        <begin position="107"/>
        <end position="386"/>
    </location>
</feature>
<dbReference type="SUPFAM" id="SSF55931">
    <property type="entry name" value="Glutamine synthetase/guanido kinase"/>
    <property type="match status" value="1"/>
</dbReference>
<dbReference type="SMART" id="SM01230">
    <property type="entry name" value="Gln-synt_C"/>
    <property type="match status" value="1"/>
</dbReference>
<dbReference type="InterPro" id="IPR036651">
    <property type="entry name" value="Gln_synt_N_sf"/>
</dbReference>
<dbReference type="Proteomes" id="UP000826793">
    <property type="component" value="Unassembled WGS sequence"/>
</dbReference>
<dbReference type="PROSITE" id="PS51986">
    <property type="entry name" value="GS_BETA_GRASP"/>
    <property type="match status" value="1"/>
</dbReference>
<evidence type="ECO:0000259" key="8">
    <source>
        <dbReference type="PROSITE" id="PS51987"/>
    </source>
</evidence>
<gene>
    <name evidence="9" type="ORF">H9710_00875</name>
</gene>
<evidence type="ECO:0000259" key="7">
    <source>
        <dbReference type="PROSITE" id="PS51986"/>
    </source>
</evidence>
<evidence type="ECO:0000313" key="10">
    <source>
        <dbReference type="Proteomes" id="UP000826793"/>
    </source>
</evidence>
<reference evidence="9" key="2">
    <citation type="submission" date="2021-04" db="EMBL/GenBank/DDBJ databases">
        <authorList>
            <person name="Gilroy R."/>
        </authorList>
    </citation>
    <scope>NUCLEOTIDE SEQUENCE</scope>
    <source>
        <strain evidence="9">CHK185-1770</strain>
    </source>
</reference>
<evidence type="ECO:0000256" key="5">
    <source>
        <dbReference type="PROSITE-ProRule" id="PRU01330"/>
    </source>
</evidence>
<dbReference type="SUPFAM" id="SSF54368">
    <property type="entry name" value="Glutamine synthetase, N-terminal domain"/>
    <property type="match status" value="1"/>
</dbReference>
<feature type="domain" description="GS beta-grasp" evidence="7">
    <location>
        <begin position="15"/>
        <end position="100"/>
    </location>
</feature>
<proteinExistence type="inferred from homology"/>
<dbReference type="PANTHER" id="PTHR43785:SF12">
    <property type="entry name" value="TYPE-1 GLUTAMINE SYNTHETASE 2"/>
    <property type="match status" value="1"/>
</dbReference>
<keyword evidence="2" id="KW-0436">Ligase</keyword>
<evidence type="ECO:0000256" key="6">
    <source>
        <dbReference type="RuleBase" id="RU000384"/>
    </source>
</evidence>
<dbReference type="Pfam" id="PF03951">
    <property type="entry name" value="Gln-synt_N"/>
    <property type="match status" value="1"/>
</dbReference>
<dbReference type="InterPro" id="IPR008147">
    <property type="entry name" value="Gln_synt_N"/>
</dbReference>
<organism evidence="9 10">
    <name type="scientific">Candidatus Acutalibacter pullicola</name>
    <dbReference type="NCBI Taxonomy" id="2838417"/>
    <lineage>
        <taxon>Bacteria</taxon>
        <taxon>Bacillati</taxon>
        <taxon>Bacillota</taxon>
        <taxon>Clostridia</taxon>
        <taxon>Eubacteriales</taxon>
        <taxon>Acutalibacteraceae</taxon>
        <taxon>Acutalibacter</taxon>
    </lineage>
</organism>
<name>A0A9D2MUU4_9FIRM</name>
<dbReference type="Gene3D" id="3.30.590.10">
    <property type="entry name" value="Glutamine synthetase/guanido kinase, catalytic domain"/>
    <property type="match status" value="1"/>
</dbReference>
<dbReference type="PROSITE" id="PS51987">
    <property type="entry name" value="GS_CATALYTIC"/>
    <property type="match status" value="1"/>
</dbReference>
<reference evidence="9" key="1">
    <citation type="journal article" date="2021" name="PeerJ">
        <title>Extensive microbial diversity within the chicken gut microbiome revealed by metagenomics and culture.</title>
        <authorList>
            <person name="Gilroy R."/>
            <person name="Ravi A."/>
            <person name="Getino M."/>
            <person name="Pursley I."/>
            <person name="Horton D.L."/>
            <person name="Alikhan N.F."/>
            <person name="Baker D."/>
            <person name="Gharbi K."/>
            <person name="Hall N."/>
            <person name="Watson M."/>
            <person name="Adriaenssens E.M."/>
            <person name="Foster-Nyarko E."/>
            <person name="Jarju S."/>
            <person name="Secka A."/>
            <person name="Antonio M."/>
            <person name="Oren A."/>
            <person name="Chaudhuri R.R."/>
            <person name="La Ragione R."/>
            <person name="Hildebrand F."/>
            <person name="Pallen M.J."/>
        </authorList>
    </citation>
    <scope>NUCLEOTIDE SEQUENCE</scope>
    <source>
        <strain evidence="9">CHK185-1770</strain>
    </source>
</reference>
<dbReference type="GO" id="GO:0006542">
    <property type="term" value="P:glutamine biosynthetic process"/>
    <property type="evidence" value="ECO:0007669"/>
    <property type="project" value="InterPro"/>
</dbReference>
<protein>
    <submittedName>
        <fullName evidence="9">Glutamine synthetase family protein</fullName>
    </submittedName>
</protein>
<dbReference type="InterPro" id="IPR008146">
    <property type="entry name" value="Gln_synth_cat_dom"/>
</dbReference>
<dbReference type="Gene3D" id="3.10.20.70">
    <property type="entry name" value="Glutamine synthetase, N-terminal domain"/>
    <property type="match status" value="1"/>
</dbReference>
<dbReference type="AlphaFoldDB" id="A0A9D2MUU4"/>
<evidence type="ECO:0000256" key="3">
    <source>
        <dbReference type="ARBA" id="ARBA00022741"/>
    </source>
</evidence>
<evidence type="ECO:0000256" key="1">
    <source>
        <dbReference type="ARBA" id="ARBA00009897"/>
    </source>
</evidence>
<keyword evidence="3" id="KW-0547">Nucleotide-binding</keyword>
<dbReference type="GO" id="GO:0004356">
    <property type="term" value="F:glutamine synthetase activity"/>
    <property type="evidence" value="ECO:0007669"/>
    <property type="project" value="InterPro"/>
</dbReference>
<dbReference type="Pfam" id="PF00120">
    <property type="entry name" value="Gln-synt_C"/>
    <property type="match status" value="1"/>
</dbReference>
<comment type="similarity">
    <text evidence="1 5 6">Belongs to the glutamine synthetase family.</text>
</comment>
<dbReference type="InterPro" id="IPR014746">
    <property type="entry name" value="Gln_synth/guanido_kin_cat_dom"/>
</dbReference>
<sequence length="386" mass="42890">MRYSEEDIQEYIGENDVKFIKFSFCDVFGNQKIISVLPSVLPRAFAQGIAVDASRIEGFYKPGDSEIFLFPDTGTISLLPWRPSHGRVARFYCHIKDEAGREFAQDGRKILRDAVDYAKERGVRVNFGVENDFYLFRTDQEGEPTEIPFDQAGFLDEAPEDRGEDVRRDICLTLEAMGIEPQYSQHISGPGQNRIDFAPGPALECADNVITFRSVVKMMASRSGLWATFSPKPLPDAAGNGFRIAMRPRKGEESCCDPFMAGILAHVRELSVFLSPREESYERLGTFGAPDKVSWADTGRASLLRRKPDGRLELSSADGTANPYLAFALLLYAGMDGVERNLPLPPSSGEGQPLPRSLGEAKALCRESAFLREILPQEILRAYAGV</sequence>
<keyword evidence="4" id="KW-0067">ATP-binding</keyword>
<evidence type="ECO:0000313" key="9">
    <source>
        <dbReference type="EMBL" id="HJB97117.1"/>
    </source>
</evidence>
<dbReference type="GO" id="GO:0005524">
    <property type="term" value="F:ATP binding"/>
    <property type="evidence" value="ECO:0007669"/>
    <property type="project" value="UniProtKB-KW"/>
</dbReference>
<dbReference type="PANTHER" id="PTHR43785">
    <property type="entry name" value="GAMMA-GLUTAMYLPUTRESCINE SYNTHETASE"/>
    <property type="match status" value="1"/>
</dbReference>
<comment type="caution">
    <text evidence="9">The sequence shown here is derived from an EMBL/GenBank/DDBJ whole genome shotgun (WGS) entry which is preliminary data.</text>
</comment>
<evidence type="ECO:0000256" key="2">
    <source>
        <dbReference type="ARBA" id="ARBA00022598"/>
    </source>
</evidence>
<evidence type="ECO:0000256" key="4">
    <source>
        <dbReference type="ARBA" id="ARBA00022840"/>
    </source>
</evidence>
<dbReference type="EMBL" id="DWXG01000006">
    <property type="protein sequence ID" value="HJB97117.1"/>
    <property type="molecule type" value="Genomic_DNA"/>
</dbReference>
<accession>A0A9D2MUU4</accession>